<comment type="caution">
    <text evidence="8">The sequence shown here is derived from an EMBL/GenBank/DDBJ whole genome shotgun (WGS) entry which is preliminary data.</text>
</comment>
<accession>X1H991</accession>
<dbReference type="EMBL" id="BARU01015254">
    <property type="protein sequence ID" value="GAH41888.1"/>
    <property type="molecule type" value="Genomic_DNA"/>
</dbReference>
<keyword evidence="2 6" id="KW-0812">Transmembrane</keyword>
<evidence type="ECO:0000256" key="6">
    <source>
        <dbReference type="SAM" id="Phobius"/>
    </source>
</evidence>
<evidence type="ECO:0000313" key="8">
    <source>
        <dbReference type="EMBL" id="GAH41888.1"/>
    </source>
</evidence>
<reference evidence="8" key="1">
    <citation type="journal article" date="2014" name="Front. Microbiol.">
        <title>High frequency of phylogenetically diverse reductive dehalogenase-homologous genes in deep subseafloor sedimentary metagenomes.</title>
        <authorList>
            <person name="Kawai M."/>
            <person name="Futagami T."/>
            <person name="Toyoda A."/>
            <person name="Takaki Y."/>
            <person name="Nishi S."/>
            <person name="Hori S."/>
            <person name="Arai W."/>
            <person name="Tsubouchi T."/>
            <person name="Morono Y."/>
            <person name="Uchiyama I."/>
            <person name="Ito T."/>
            <person name="Fujiyama A."/>
            <person name="Inagaki F."/>
            <person name="Takami H."/>
        </authorList>
    </citation>
    <scope>NUCLEOTIDE SEQUENCE</scope>
    <source>
        <strain evidence="8">Expedition CK06-06</strain>
    </source>
</reference>
<feature type="non-terminal residue" evidence="8">
    <location>
        <position position="1"/>
    </location>
</feature>
<feature type="domain" description="ResB-like" evidence="7">
    <location>
        <begin position="1"/>
        <end position="111"/>
    </location>
</feature>
<gene>
    <name evidence="8" type="ORF">S03H2_26359</name>
</gene>
<dbReference type="InterPro" id="IPR007816">
    <property type="entry name" value="ResB-like_domain"/>
</dbReference>
<organism evidence="8">
    <name type="scientific">marine sediment metagenome</name>
    <dbReference type="NCBI Taxonomy" id="412755"/>
    <lineage>
        <taxon>unclassified sequences</taxon>
        <taxon>metagenomes</taxon>
        <taxon>ecological metagenomes</taxon>
    </lineage>
</organism>
<name>X1H991_9ZZZZ</name>
<evidence type="ECO:0000256" key="4">
    <source>
        <dbReference type="ARBA" id="ARBA00022989"/>
    </source>
</evidence>
<sequence length="112" mass="12785">NIIVCTLTRLAPKLRKAFHPKLEIEAKEISVLKIKEKFKKNIGLDTAKKELKKELRSRHYRLKEVRRENKTFLLARKRILGWFGADVVHIGILIILAGGIISGAGGFRKNLT</sequence>
<keyword evidence="4 6" id="KW-1133">Transmembrane helix</keyword>
<protein>
    <recommendedName>
        <fullName evidence="7">ResB-like domain-containing protein</fullName>
    </recommendedName>
</protein>
<keyword evidence="5 6" id="KW-0472">Membrane</keyword>
<dbReference type="GO" id="GO:0016020">
    <property type="term" value="C:membrane"/>
    <property type="evidence" value="ECO:0007669"/>
    <property type="project" value="UniProtKB-SubCell"/>
</dbReference>
<dbReference type="GO" id="GO:0017004">
    <property type="term" value="P:cytochrome complex assembly"/>
    <property type="evidence" value="ECO:0007669"/>
    <property type="project" value="UniProtKB-KW"/>
</dbReference>
<dbReference type="Pfam" id="PF05140">
    <property type="entry name" value="ResB"/>
    <property type="match status" value="1"/>
</dbReference>
<proteinExistence type="predicted"/>
<feature type="non-terminal residue" evidence="8">
    <location>
        <position position="112"/>
    </location>
</feature>
<comment type="subcellular location">
    <subcellularLocation>
        <location evidence="1">Membrane</location>
        <topology evidence="1">Multi-pass membrane protein</topology>
    </subcellularLocation>
</comment>
<dbReference type="AlphaFoldDB" id="X1H991"/>
<evidence type="ECO:0000259" key="7">
    <source>
        <dbReference type="Pfam" id="PF05140"/>
    </source>
</evidence>
<evidence type="ECO:0000256" key="5">
    <source>
        <dbReference type="ARBA" id="ARBA00023136"/>
    </source>
</evidence>
<keyword evidence="3" id="KW-0201">Cytochrome c-type biogenesis</keyword>
<evidence type="ECO:0000256" key="3">
    <source>
        <dbReference type="ARBA" id="ARBA00022748"/>
    </source>
</evidence>
<feature type="transmembrane region" description="Helical" evidence="6">
    <location>
        <begin position="79"/>
        <end position="101"/>
    </location>
</feature>
<evidence type="ECO:0000256" key="2">
    <source>
        <dbReference type="ARBA" id="ARBA00022692"/>
    </source>
</evidence>
<evidence type="ECO:0000256" key="1">
    <source>
        <dbReference type="ARBA" id="ARBA00004141"/>
    </source>
</evidence>